<keyword evidence="1" id="KW-0472">Membrane</keyword>
<protein>
    <submittedName>
        <fullName evidence="2">Uncharacterized protein</fullName>
    </submittedName>
</protein>
<reference evidence="2 3" key="1">
    <citation type="submission" date="2024-06" db="EMBL/GenBank/DDBJ databases">
        <title>A chromosome level genome sequence of Diviner's sage (Salvia divinorum).</title>
        <authorList>
            <person name="Ford S.A."/>
            <person name="Ro D.-K."/>
            <person name="Ness R.W."/>
            <person name="Phillips M.A."/>
        </authorList>
    </citation>
    <scope>NUCLEOTIDE SEQUENCE [LARGE SCALE GENOMIC DNA]</scope>
    <source>
        <strain evidence="2">SAF-2024a</strain>
        <tissue evidence="2">Leaf</tissue>
    </source>
</reference>
<organism evidence="2 3">
    <name type="scientific">Salvia divinorum</name>
    <name type="common">Maria pastora</name>
    <name type="synonym">Diviner's sage</name>
    <dbReference type="NCBI Taxonomy" id="28513"/>
    <lineage>
        <taxon>Eukaryota</taxon>
        <taxon>Viridiplantae</taxon>
        <taxon>Streptophyta</taxon>
        <taxon>Embryophyta</taxon>
        <taxon>Tracheophyta</taxon>
        <taxon>Spermatophyta</taxon>
        <taxon>Magnoliopsida</taxon>
        <taxon>eudicotyledons</taxon>
        <taxon>Gunneridae</taxon>
        <taxon>Pentapetalae</taxon>
        <taxon>asterids</taxon>
        <taxon>lamiids</taxon>
        <taxon>Lamiales</taxon>
        <taxon>Lamiaceae</taxon>
        <taxon>Nepetoideae</taxon>
        <taxon>Mentheae</taxon>
        <taxon>Salviinae</taxon>
        <taxon>Salvia</taxon>
        <taxon>Salvia subgen. Calosphace</taxon>
    </lineage>
</organism>
<name>A0ABD1HDI6_SALDI</name>
<dbReference type="AlphaFoldDB" id="A0ABD1HDI6"/>
<feature type="transmembrane region" description="Helical" evidence="1">
    <location>
        <begin position="39"/>
        <end position="67"/>
    </location>
</feature>
<comment type="caution">
    <text evidence="2">The sequence shown here is derived from an EMBL/GenBank/DDBJ whole genome shotgun (WGS) entry which is preliminary data.</text>
</comment>
<evidence type="ECO:0000313" key="2">
    <source>
        <dbReference type="EMBL" id="KAL1553149.1"/>
    </source>
</evidence>
<accession>A0ABD1HDI6</accession>
<gene>
    <name evidence="2" type="ORF">AAHA92_13860</name>
</gene>
<sequence length="69" mass="7747">MTYLCAIRQWRSRELAYRGWAGCSPLPETALPFYSNLRIAFFLSLSAFLVDITESFSPIAGIILFIVAA</sequence>
<dbReference type="EMBL" id="JBEAFC010000006">
    <property type="protein sequence ID" value="KAL1553149.1"/>
    <property type="molecule type" value="Genomic_DNA"/>
</dbReference>
<evidence type="ECO:0000256" key="1">
    <source>
        <dbReference type="SAM" id="Phobius"/>
    </source>
</evidence>
<dbReference type="Proteomes" id="UP001567538">
    <property type="component" value="Unassembled WGS sequence"/>
</dbReference>
<proteinExistence type="predicted"/>
<keyword evidence="1" id="KW-1133">Transmembrane helix</keyword>
<keyword evidence="3" id="KW-1185">Reference proteome</keyword>
<evidence type="ECO:0000313" key="3">
    <source>
        <dbReference type="Proteomes" id="UP001567538"/>
    </source>
</evidence>
<keyword evidence="1" id="KW-0812">Transmembrane</keyword>